<accession>A0ABN1BC87</accession>
<gene>
    <name evidence="1" type="ORF">GCM10008986_21650</name>
</gene>
<protein>
    <recommendedName>
        <fullName evidence="3">Peptidyl-prolyl cis-trans isomerase</fullName>
    </recommendedName>
</protein>
<name>A0ABN1BC87_9BACI</name>
<sequence>MIVQLAGNVKFPLTLDASVWIFDDRKVEFDKAFNSNDEQEENPEDELEKASNRWNREVYQQKLNPPVNKSISKYERKKILDSTYVMNIKPFLETAEVNESATAALLETENGEEEITLDTLKDGYFLFAVEGKPIKEDGPLHFYFGDGSNKNTPVKGITGIKIK</sequence>
<organism evidence="1 2">
    <name type="scientific">Salinibacillus aidingensis</name>
    <dbReference type="NCBI Taxonomy" id="237684"/>
    <lineage>
        <taxon>Bacteria</taxon>
        <taxon>Bacillati</taxon>
        <taxon>Bacillota</taxon>
        <taxon>Bacilli</taxon>
        <taxon>Bacillales</taxon>
        <taxon>Bacillaceae</taxon>
        <taxon>Salinibacillus</taxon>
    </lineage>
</organism>
<comment type="caution">
    <text evidence="1">The sequence shown here is derived from an EMBL/GenBank/DDBJ whole genome shotgun (WGS) entry which is preliminary data.</text>
</comment>
<evidence type="ECO:0000313" key="2">
    <source>
        <dbReference type="Proteomes" id="UP001500880"/>
    </source>
</evidence>
<evidence type="ECO:0000313" key="1">
    <source>
        <dbReference type="EMBL" id="GAA0494684.1"/>
    </source>
</evidence>
<proteinExistence type="predicted"/>
<evidence type="ECO:0008006" key="3">
    <source>
        <dbReference type="Google" id="ProtNLM"/>
    </source>
</evidence>
<dbReference type="Proteomes" id="UP001500880">
    <property type="component" value="Unassembled WGS sequence"/>
</dbReference>
<dbReference type="RefSeq" id="WP_343840816.1">
    <property type="nucleotide sequence ID" value="NZ_BAAADO010000004.1"/>
</dbReference>
<dbReference type="EMBL" id="BAAADO010000004">
    <property type="protein sequence ID" value="GAA0494684.1"/>
    <property type="molecule type" value="Genomic_DNA"/>
</dbReference>
<keyword evidence="2" id="KW-1185">Reference proteome</keyword>
<reference evidence="1 2" key="1">
    <citation type="journal article" date="2019" name="Int. J. Syst. Evol. Microbiol.">
        <title>The Global Catalogue of Microorganisms (GCM) 10K type strain sequencing project: providing services to taxonomists for standard genome sequencing and annotation.</title>
        <authorList>
            <consortium name="The Broad Institute Genomics Platform"/>
            <consortium name="The Broad Institute Genome Sequencing Center for Infectious Disease"/>
            <person name="Wu L."/>
            <person name="Ma J."/>
        </authorList>
    </citation>
    <scope>NUCLEOTIDE SEQUENCE [LARGE SCALE GENOMIC DNA]</scope>
    <source>
        <strain evidence="1 2">JCM 12389</strain>
    </source>
</reference>